<accession>A0A7J6PTY7</accession>
<keyword evidence="1" id="KW-0472">Membrane</keyword>
<keyword evidence="1" id="KW-1133">Transmembrane helix</keyword>
<protein>
    <submittedName>
        <fullName evidence="2">Uncharacterized protein</fullName>
    </submittedName>
</protein>
<name>A0A7J6PTY7_PEROL</name>
<evidence type="ECO:0000313" key="3">
    <source>
        <dbReference type="EMBL" id="KAF4752499.1"/>
    </source>
</evidence>
<gene>
    <name evidence="2" type="ORF">FOZ62_004915</name>
    <name evidence="3" type="ORF">FOZ63_005500</name>
</gene>
<dbReference type="Proteomes" id="UP000574390">
    <property type="component" value="Unassembled WGS sequence"/>
</dbReference>
<dbReference type="AlphaFoldDB" id="A0A7J6PTY7"/>
<keyword evidence="4" id="KW-1185">Reference proteome</keyword>
<dbReference type="Proteomes" id="UP000553632">
    <property type="component" value="Unassembled WGS sequence"/>
</dbReference>
<comment type="caution">
    <text evidence="2">The sequence shown here is derived from an EMBL/GenBank/DDBJ whole genome shotgun (WGS) entry which is preliminary data.</text>
</comment>
<proteinExistence type="predicted"/>
<sequence>MGATCVYRSTAAKQRDFSLNWRRVNDASLSLFNMKSLLVLTILLIVFTTGVVRNDGFLEPNDVDKFNGHTAKVDVLKGHYKSEDFHGGPSGDGSYAGGGF</sequence>
<dbReference type="EMBL" id="JABANM010034415">
    <property type="protein sequence ID" value="KAF4699659.1"/>
    <property type="molecule type" value="Genomic_DNA"/>
</dbReference>
<keyword evidence="1" id="KW-0812">Transmembrane</keyword>
<dbReference type="EMBL" id="JABANO010006020">
    <property type="protein sequence ID" value="KAF4752499.1"/>
    <property type="molecule type" value="Genomic_DNA"/>
</dbReference>
<reference evidence="4 5" key="1">
    <citation type="submission" date="2020-04" db="EMBL/GenBank/DDBJ databases">
        <title>Perkinsus olseni comparative genomics.</title>
        <authorList>
            <person name="Bogema D.R."/>
        </authorList>
    </citation>
    <scope>NUCLEOTIDE SEQUENCE [LARGE SCALE GENOMIC DNA]</scope>
    <source>
        <strain evidence="2">ATCC PRA-205</strain>
        <strain evidence="3 4">ATCC PRA-207</strain>
    </source>
</reference>
<feature type="transmembrane region" description="Helical" evidence="1">
    <location>
        <begin position="31"/>
        <end position="52"/>
    </location>
</feature>
<evidence type="ECO:0000313" key="5">
    <source>
        <dbReference type="Proteomes" id="UP000574390"/>
    </source>
</evidence>
<evidence type="ECO:0000313" key="4">
    <source>
        <dbReference type="Proteomes" id="UP000553632"/>
    </source>
</evidence>
<organism evidence="2 5">
    <name type="scientific">Perkinsus olseni</name>
    <name type="common">Perkinsus atlanticus</name>
    <dbReference type="NCBI Taxonomy" id="32597"/>
    <lineage>
        <taxon>Eukaryota</taxon>
        <taxon>Sar</taxon>
        <taxon>Alveolata</taxon>
        <taxon>Perkinsozoa</taxon>
        <taxon>Perkinsea</taxon>
        <taxon>Perkinsida</taxon>
        <taxon>Perkinsidae</taxon>
        <taxon>Perkinsus</taxon>
    </lineage>
</organism>
<evidence type="ECO:0000313" key="2">
    <source>
        <dbReference type="EMBL" id="KAF4699659.1"/>
    </source>
</evidence>
<evidence type="ECO:0000256" key="1">
    <source>
        <dbReference type="SAM" id="Phobius"/>
    </source>
</evidence>